<protein>
    <recommendedName>
        <fullName evidence="4">Helix-turn-helix domain-containing protein</fullName>
    </recommendedName>
</protein>
<accession>A0ABV3P7Z4</accession>
<organism evidence="2 3">
    <name type="scientific">Kineococcus endophyticus</name>
    <dbReference type="NCBI Taxonomy" id="1181883"/>
    <lineage>
        <taxon>Bacteria</taxon>
        <taxon>Bacillati</taxon>
        <taxon>Actinomycetota</taxon>
        <taxon>Actinomycetes</taxon>
        <taxon>Kineosporiales</taxon>
        <taxon>Kineosporiaceae</taxon>
        <taxon>Kineococcus</taxon>
    </lineage>
</organism>
<feature type="compositionally biased region" description="Low complexity" evidence="1">
    <location>
        <begin position="57"/>
        <end position="70"/>
    </location>
</feature>
<reference evidence="2 3" key="1">
    <citation type="submission" date="2024-07" db="EMBL/GenBank/DDBJ databases">
        <authorList>
            <person name="Thanompreechachai J."/>
            <person name="Duangmal K."/>
        </authorList>
    </citation>
    <scope>NUCLEOTIDE SEQUENCE [LARGE SCALE GENOMIC DNA]</scope>
    <source>
        <strain evidence="2 3">KCTC 19886</strain>
    </source>
</reference>
<keyword evidence="3" id="KW-1185">Reference proteome</keyword>
<evidence type="ECO:0000256" key="1">
    <source>
        <dbReference type="SAM" id="MobiDB-lite"/>
    </source>
</evidence>
<gene>
    <name evidence="2" type="ORF">AB1207_12875</name>
</gene>
<proteinExistence type="predicted"/>
<dbReference type="Proteomes" id="UP001555826">
    <property type="component" value="Unassembled WGS sequence"/>
</dbReference>
<comment type="caution">
    <text evidence="2">The sequence shown here is derived from an EMBL/GenBank/DDBJ whole genome shotgun (WGS) entry which is preliminary data.</text>
</comment>
<name>A0ABV3P7Z4_9ACTN</name>
<feature type="region of interest" description="Disordered" evidence="1">
    <location>
        <begin position="57"/>
        <end position="82"/>
    </location>
</feature>
<evidence type="ECO:0008006" key="4">
    <source>
        <dbReference type="Google" id="ProtNLM"/>
    </source>
</evidence>
<evidence type="ECO:0000313" key="2">
    <source>
        <dbReference type="EMBL" id="MEW9265645.1"/>
    </source>
</evidence>
<evidence type="ECO:0000313" key="3">
    <source>
        <dbReference type="Proteomes" id="UP001555826"/>
    </source>
</evidence>
<dbReference type="RefSeq" id="WP_367638776.1">
    <property type="nucleotide sequence ID" value="NZ_JBFNQN010000008.1"/>
</dbReference>
<dbReference type="EMBL" id="JBFNQN010000008">
    <property type="protein sequence ID" value="MEW9265645.1"/>
    <property type="molecule type" value="Genomic_DNA"/>
</dbReference>
<sequence>MPRYDRDEIARRAGHASWREAVQATADLPQQEAGRLLGVSHPTIRVWRAELGLGPAAARPSAADTAAAFRADPDDPRHGSANGYRNLRCRCEACTAAWTAYQRDRRG</sequence>